<dbReference type="EMBL" id="CM046391">
    <property type="protein sequence ID" value="KAI8561464.1"/>
    <property type="molecule type" value="Genomic_DNA"/>
</dbReference>
<organism evidence="1 2">
    <name type="scientific">Rhododendron molle</name>
    <name type="common">Chinese azalea</name>
    <name type="synonym">Azalea mollis</name>
    <dbReference type="NCBI Taxonomy" id="49168"/>
    <lineage>
        <taxon>Eukaryota</taxon>
        <taxon>Viridiplantae</taxon>
        <taxon>Streptophyta</taxon>
        <taxon>Embryophyta</taxon>
        <taxon>Tracheophyta</taxon>
        <taxon>Spermatophyta</taxon>
        <taxon>Magnoliopsida</taxon>
        <taxon>eudicotyledons</taxon>
        <taxon>Gunneridae</taxon>
        <taxon>Pentapetalae</taxon>
        <taxon>asterids</taxon>
        <taxon>Ericales</taxon>
        <taxon>Ericaceae</taxon>
        <taxon>Ericoideae</taxon>
        <taxon>Rhodoreae</taxon>
        <taxon>Rhododendron</taxon>
    </lineage>
</organism>
<protein>
    <submittedName>
        <fullName evidence="1">Uncharacterized protein</fullName>
    </submittedName>
</protein>
<sequence length="296" mass="34059">MFTSTTNVGRRQFFTFSTLPIFSFPFWVGRSCLQNCRHQSINQTHTLDMDYWFSWLSKTALHRPFVYEYALVFSRNELEEEDVMSFNHELLQSMGIFVAKHRLEILKLAQKELKKRSPRRVPRLILAINKAKRSITKGLGKWAFSRDSAHGAGLDLTPFQARWTGALRKRNSSKEFNHEKVMATNGRRIMRSGPLDRRLQENLMATSRCMSVSGPIDGKLQAKLMSLNRSPTISGPVDRRLEERLFICNKSPDASWAFDARDSSPSVNGDIGKKKMVGCDEDQSLWSLMFQDMKPT</sequence>
<proteinExistence type="predicted"/>
<name>A0ACC0P8C7_RHOML</name>
<keyword evidence="2" id="KW-1185">Reference proteome</keyword>
<accession>A0ACC0P8C7</accession>
<gene>
    <name evidence="1" type="ORF">RHMOL_Rhmol04G0341700</name>
</gene>
<comment type="caution">
    <text evidence="1">The sequence shown here is derived from an EMBL/GenBank/DDBJ whole genome shotgun (WGS) entry which is preliminary data.</text>
</comment>
<reference evidence="1" key="1">
    <citation type="submission" date="2022-02" db="EMBL/GenBank/DDBJ databases">
        <title>Plant Genome Project.</title>
        <authorList>
            <person name="Zhang R.-G."/>
        </authorList>
    </citation>
    <scope>NUCLEOTIDE SEQUENCE</scope>
    <source>
        <strain evidence="1">AT1</strain>
    </source>
</reference>
<dbReference type="Proteomes" id="UP001062846">
    <property type="component" value="Chromosome 4"/>
</dbReference>
<evidence type="ECO:0000313" key="2">
    <source>
        <dbReference type="Proteomes" id="UP001062846"/>
    </source>
</evidence>
<evidence type="ECO:0000313" key="1">
    <source>
        <dbReference type="EMBL" id="KAI8561464.1"/>
    </source>
</evidence>